<feature type="region of interest" description="Disordered" evidence="2">
    <location>
        <begin position="384"/>
        <end position="404"/>
    </location>
</feature>
<keyword evidence="3" id="KW-0472">Membrane</keyword>
<proteinExistence type="predicted"/>
<evidence type="ECO:0000256" key="1">
    <source>
        <dbReference type="ARBA" id="ARBA00023065"/>
    </source>
</evidence>
<organism evidence="4 5">
    <name type="scientific">Sporothrix eucalyptigena</name>
    <dbReference type="NCBI Taxonomy" id="1812306"/>
    <lineage>
        <taxon>Eukaryota</taxon>
        <taxon>Fungi</taxon>
        <taxon>Dikarya</taxon>
        <taxon>Ascomycota</taxon>
        <taxon>Pezizomycotina</taxon>
        <taxon>Sordariomycetes</taxon>
        <taxon>Sordariomycetidae</taxon>
        <taxon>Ophiostomatales</taxon>
        <taxon>Ophiostomataceae</taxon>
        <taxon>Sporothrix</taxon>
    </lineage>
</organism>
<feature type="compositionally biased region" description="Basic and acidic residues" evidence="2">
    <location>
        <begin position="384"/>
        <end position="393"/>
    </location>
</feature>
<evidence type="ECO:0000313" key="5">
    <source>
        <dbReference type="Proteomes" id="UP001642482"/>
    </source>
</evidence>
<feature type="region of interest" description="Disordered" evidence="2">
    <location>
        <begin position="176"/>
        <end position="202"/>
    </location>
</feature>
<keyword evidence="3" id="KW-1133">Transmembrane helix</keyword>
<feature type="compositionally biased region" description="Polar residues" evidence="2">
    <location>
        <begin position="14"/>
        <end position="23"/>
    </location>
</feature>
<accession>A0ABP0B770</accession>
<keyword evidence="5" id="KW-1185">Reference proteome</keyword>
<dbReference type="Proteomes" id="UP001642482">
    <property type="component" value="Unassembled WGS sequence"/>
</dbReference>
<keyword evidence="3" id="KW-0812">Transmembrane</keyword>
<sequence length="536" mass="57970">MSRRSSSRPFPSRNDSCGGTRQPASPMPRSVLLSPLPQRVVIITPSSDDPNGSEQDYFSGIGSGNYYSPVEMTSALSPDFWPRISPSSISSAGLSRYLQAEPPGSPLQTPTRPRLRGRGPTTSPPASPVRSLDGRPRSPRVPSSPLLEVRLPQPPTFLQMPVSSVKSPFVESCADDENSTSRLVSSPNNHAEPQHSATPHHSVHPVSWGWGLFRSDMFSLLIMMVPLGLAASICHWAPKTVFVLCAMSLAGLEVFVDTTLERVSLLYENNIAASLLLEMLPILFPTMPRFLEDGGHVTEFSESALELIKLTLIATGPIMMTCAMIFGTAVILLVLYLSWVVFRRIMHRSDFADDDHGRRVAAELVRENHAAAGVSAAQLEKLEKKKEKEHDGGEAGNGNETSPKKKRVFSCLPTPIAIVVVPLSILVALGSAVILSYYLIQSISPLVSSTNEVGESSPLPSALKGHFVASILLPLIINVYNFMRSAEIASCGGRDVSLAVHMTYGAGASTILLTLPLLITVWWASGHTLNLDFASF</sequence>
<feature type="region of interest" description="Disordered" evidence="2">
    <location>
        <begin position="97"/>
        <end position="148"/>
    </location>
</feature>
<keyword evidence="1" id="KW-0406">Ion transport</keyword>
<evidence type="ECO:0000313" key="4">
    <source>
        <dbReference type="EMBL" id="CAK7215371.1"/>
    </source>
</evidence>
<dbReference type="EMBL" id="CAWUHD010000017">
    <property type="protein sequence ID" value="CAK7215371.1"/>
    <property type="molecule type" value="Genomic_DNA"/>
</dbReference>
<evidence type="ECO:0000256" key="2">
    <source>
        <dbReference type="SAM" id="MobiDB-lite"/>
    </source>
</evidence>
<comment type="caution">
    <text evidence="4">The sequence shown here is derived from an EMBL/GenBank/DDBJ whole genome shotgun (WGS) entry which is preliminary data.</text>
</comment>
<dbReference type="PANTHER" id="PTHR31503">
    <property type="entry name" value="VACUOLAR CALCIUM ION TRANSPORTER"/>
    <property type="match status" value="1"/>
</dbReference>
<feature type="region of interest" description="Disordered" evidence="2">
    <location>
        <begin position="1"/>
        <end position="33"/>
    </location>
</feature>
<evidence type="ECO:0000256" key="3">
    <source>
        <dbReference type="SAM" id="Phobius"/>
    </source>
</evidence>
<feature type="transmembrane region" description="Helical" evidence="3">
    <location>
        <begin position="504"/>
        <end position="524"/>
    </location>
</feature>
<feature type="compositionally biased region" description="Polar residues" evidence="2">
    <location>
        <begin position="180"/>
        <end position="199"/>
    </location>
</feature>
<dbReference type="PANTHER" id="PTHR31503:SF22">
    <property type="entry name" value="VACUOLAR CALCIUM ION TRANSPORTER"/>
    <property type="match status" value="1"/>
</dbReference>
<feature type="transmembrane region" description="Helical" evidence="3">
    <location>
        <begin position="416"/>
        <end position="440"/>
    </location>
</feature>
<feature type="transmembrane region" description="Helical" evidence="3">
    <location>
        <begin position="465"/>
        <end position="483"/>
    </location>
</feature>
<protein>
    <submittedName>
        <fullName evidence="4">Vacuolar calcium ion transporter</fullName>
    </submittedName>
</protein>
<name>A0ABP0B770_9PEZI</name>
<reference evidence="4 5" key="1">
    <citation type="submission" date="2024-01" db="EMBL/GenBank/DDBJ databases">
        <authorList>
            <person name="Allen C."/>
            <person name="Tagirdzhanova G."/>
        </authorList>
    </citation>
    <scope>NUCLEOTIDE SEQUENCE [LARGE SCALE GENOMIC DNA]</scope>
</reference>
<gene>
    <name evidence="4" type="primary">VCX1_4</name>
    <name evidence="4" type="ORF">SEUCBS140593_002504</name>
</gene>
<dbReference type="InterPro" id="IPR004713">
    <property type="entry name" value="CaH_exchang"/>
</dbReference>
<keyword evidence="1" id="KW-0813">Transport</keyword>
<feature type="transmembrane region" description="Helical" evidence="3">
    <location>
        <begin position="311"/>
        <end position="339"/>
    </location>
</feature>